<keyword evidence="2" id="KW-0472">Membrane</keyword>
<gene>
    <name evidence="4" type="ORF">GMA10_01890</name>
</gene>
<dbReference type="Pfam" id="PF11181">
    <property type="entry name" value="YflT"/>
    <property type="match status" value="1"/>
</dbReference>
<protein>
    <recommendedName>
        <fullName evidence="3">General stress protein 17M-like domain-containing protein</fullName>
    </recommendedName>
</protein>
<evidence type="ECO:0000259" key="3">
    <source>
        <dbReference type="Pfam" id="PF11181"/>
    </source>
</evidence>
<dbReference type="Proteomes" id="UP000462152">
    <property type="component" value="Unassembled WGS sequence"/>
</dbReference>
<evidence type="ECO:0000256" key="2">
    <source>
        <dbReference type="SAM" id="Phobius"/>
    </source>
</evidence>
<feature type="compositionally biased region" description="Basic and acidic residues" evidence="1">
    <location>
        <begin position="237"/>
        <end position="300"/>
    </location>
</feature>
<evidence type="ECO:0000256" key="1">
    <source>
        <dbReference type="SAM" id="MobiDB-lite"/>
    </source>
</evidence>
<feature type="transmembrane region" description="Helical" evidence="2">
    <location>
        <begin position="99"/>
        <end position="121"/>
    </location>
</feature>
<feature type="region of interest" description="Disordered" evidence="1">
    <location>
        <begin position="161"/>
        <end position="300"/>
    </location>
</feature>
<name>A0A7K1LFW5_9MICC</name>
<keyword evidence="2" id="KW-0812">Transmembrane</keyword>
<dbReference type="AlphaFoldDB" id="A0A7K1LFW5"/>
<evidence type="ECO:0000313" key="4">
    <source>
        <dbReference type="EMBL" id="MUN53990.1"/>
    </source>
</evidence>
<organism evidence="4 5">
    <name type="scientific">Rothia koreensis</name>
    <dbReference type="NCBI Taxonomy" id="592378"/>
    <lineage>
        <taxon>Bacteria</taxon>
        <taxon>Bacillati</taxon>
        <taxon>Actinomycetota</taxon>
        <taxon>Actinomycetes</taxon>
        <taxon>Micrococcales</taxon>
        <taxon>Micrococcaceae</taxon>
        <taxon>Rothia</taxon>
    </lineage>
</organism>
<dbReference type="EMBL" id="WOGT01000001">
    <property type="protein sequence ID" value="MUN53990.1"/>
    <property type="molecule type" value="Genomic_DNA"/>
</dbReference>
<feature type="domain" description="General stress protein 17M-like" evidence="3">
    <location>
        <begin position="22"/>
        <end position="106"/>
    </location>
</feature>
<dbReference type="OrthoDB" id="3381462at2"/>
<keyword evidence="5" id="KW-1185">Reference proteome</keyword>
<sequence>MANSGKSRLAALRTEQLAGSVTVGKFSKYQDAQGAVDLLAERGFPVQNLAIVGSDLRQVEHVVGTLSYARVAASGALQGLFYGVVLGALLMAFGRESPLSAFLTSIPLGVAFWMILSIVGYSRRGGQRSFTAVGQLVAGSYDLVCAPQEAGEARRLLGGHRSAPTFRPAANEQPGFPGGPQGSGDRPANQPGSPGPDGPWGQAAPGQRPNHTQTPPPHAAEGSAQNNPTGNDGAAETPDRSQARDFKDLPDGRPRFGIRSDEAGTQRDDAAGAGGSERRDEPPTGDSAPDHGRRPDSSGF</sequence>
<keyword evidence="2" id="KW-1133">Transmembrane helix</keyword>
<dbReference type="RefSeq" id="WP_129314086.1">
    <property type="nucleotide sequence ID" value="NZ_NOIQ01000001.1"/>
</dbReference>
<comment type="caution">
    <text evidence="4">The sequence shown here is derived from an EMBL/GenBank/DDBJ whole genome shotgun (WGS) entry which is preliminary data.</text>
</comment>
<accession>A0A7K1LFW5</accession>
<dbReference type="InterPro" id="IPR025889">
    <property type="entry name" value="GSP17M-like_dom"/>
</dbReference>
<evidence type="ECO:0000313" key="5">
    <source>
        <dbReference type="Proteomes" id="UP000462152"/>
    </source>
</evidence>
<feature type="transmembrane region" description="Helical" evidence="2">
    <location>
        <begin position="71"/>
        <end position="93"/>
    </location>
</feature>
<proteinExistence type="predicted"/>
<reference evidence="4 5" key="1">
    <citation type="submission" date="2019-12" db="EMBL/GenBank/DDBJ databases">
        <authorList>
            <person name="Li J."/>
            <person name="Shi Y."/>
            <person name="Xu G."/>
            <person name="Xiao D."/>
            <person name="Ran X."/>
        </authorList>
    </citation>
    <scope>NUCLEOTIDE SEQUENCE [LARGE SCALE GENOMIC DNA]</scope>
    <source>
        <strain evidence="4 5">JCM 15915</strain>
    </source>
</reference>